<comment type="caution">
    <text evidence="1">The sequence shown here is derived from an EMBL/GenBank/DDBJ whole genome shotgun (WGS) entry which is preliminary data.</text>
</comment>
<dbReference type="AlphaFoldDB" id="A0ABD3MNT4"/>
<dbReference type="EMBL" id="JALLBG020000139">
    <property type="protein sequence ID" value="KAL3762180.1"/>
    <property type="molecule type" value="Genomic_DNA"/>
</dbReference>
<gene>
    <name evidence="1" type="ORF">ACHAWU_000644</name>
</gene>
<dbReference type="Proteomes" id="UP001530293">
    <property type="component" value="Unassembled WGS sequence"/>
</dbReference>
<sequence length="176" mass="19434">MQEGKARFFPKWLLHLATNQVVNGDAWLHDAERSARINSVDSKPRSVAVGAARAGRKTTYGMNILVASKSDLSPTTFPLSLPKHALSRPEQIDPWIRHAKNCIVCRRALKQMRVMQKVVTAGAAIGAIICQRRPPFAIASILLGIYAHNLLRMLATTIEGNPNRAEIGNRSYSTTH</sequence>
<evidence type="ECO:0000313" key="1">
    <source>
        <dbReference type="EMBL" id="KAL3762180.1"/>
    </source>
</evidence>
<proteinExistence type="predicted"/>
<name>A0ABD3MNT4_9STRA</name>
<evidence type="ECO:0000313" key="2">
    <source>
        <dbReference type="Proteomes" id="UP001530293"/>
    </source>
</evidence>
<reference evidence="1 2" key="1">
    <citation type="submission" date="2024-10" db="EMBL/GenBank/DDBJ databases">
        <title>Updated reference genomes for cyclostephanoid diatoms.</title>
        <authorList>
            <person name="Roberts W.R."/>
            <person name="Alverson A.J."/>
        </authorList>
    </citation>
    <scope>NUCLEOTIDE SEQUENCE [LARGE SCALE GENOMIC DNA]</scope>
    <source>
        <strain evidence="1 2">AJA232-27</strain>
    </source>
</reference>
<organism evidence="1 2">
    <name type="scientific">Discostella pseudostelligera</name>
    <dbReference type="NCBI Taxonomy" id="259834"/>
    <lineage>
        <taxon>Eukaryota</taxon>
        <taxon>Sar</taxon>
        <taxon>Stramenopiles</taxon>
        <taxon>Ochrophyta</taxon>
        <taxon>Bacillariophyta</taxon>
        <taxon>Coscinodiscophyceae</taxon>
        <taxon>Thalassiosirophycidae</taxon>
        <taxon>Stephanodiscales</taxon>
        <taxon>Stephanodiscaceae</taxon>
        <taxon>Discostella</taxon>
    </lineage>
</organism>
<protein>
    <submittedName>
        <fullName evidence="1">Uncharacterized protein</fullName>
    </submittedName>
</protein>
<accession>A0ABD3MNT4</accession>
<keyword evidence="2" id="KW-1185">Reference proteome</keyword>